<evidence type="ECO:0000259" key="7">
    <source>
        <dbReference type="Pfam" id="PF00482"/>
    </source>
</evidence>
<evidence type="ECO:0000313" key="9">
    <source>
        <dbReference type="Proteomes" id="UP000186785"/>
    </source>
</evidence>
<feature type="transmembrane region" description="Helical" evidence="6">
    <location>
        <begin position="52"/>
        <end position="70"/>
    </location>
</feature>
<evidence type="ECO:0000256" key="2">
    <source>
        <dbReference type="ARBA" id="ARBA00022475"/>
    </source>
</evidence>
<dbReference type="PANTHER" id="PTHR35007">
    <property type="entry name" value="INTEGRAL MEMBRANE PROTEIN-RELATED"/>
    <property type="match status" value="1"/>
</dbReference>
<comment type="caution">
    <text evidence="8">The sequence shown here is derived from an EMBL/GenBank/DDBJ whole genome shotgun (WGS) entry which is preliminary data.</text>
</comment>
<evidence type="ECO:0000256" key="6">
    <source>
        <dbReference type="SAM" id="Phobius"/>
    </source>
</evidence>
<gene>
    <name evidence="8" type="ORF">BSR29_02290</name>
</gene>
<feature type="transmembrane region" description="Helical" evidence="6">
    <location>
        <begin position="251"/>
        <end position="270"/>
    </location>
</feature>
<evidence type="ECO:0000256" key="5">
    <source>
        <dbReference type="ARBA" id="ARBA00023136"/>
    </source>
</evidence>
<accession>A0A1Q5PQQ0</accession>
<feature type="domain" description="Type II secretion system protein GspF" evidence="7">
    <location>
        <begin position="112"/>
        <end position="238"/>
    </location>
</feature>
<dbReference type="EMBL" id="MQSV01000001">
    <property type="protein sequence ID" value="OKL49799.1"/>
    <property type="molecule type" value="Genomic_DNA"/>
</dbReference>
<dbReference type="STRING" id="1921764.BSR28_00195"/>
<dbReference type="GO" id="GO:0005886">
    <property type="term" value="C:plasma membrane"/>
    <property type="evidence" value="ECO:0007669"/>
    <property type="project" value="UniProtKB-SubCell"/>
</dbReference>
<organism evidence="8 9">
    <name type="scientific">Boudabousia liubingyangii</name>
    <dbReference type="NCBI Taxonomy" id="1921764"/>
    <lineage>
        <taxon>Bacteria</taxon>
        <taxon>Bacillati</taxon>
        <taxon>Actinomycetota</taxon>
        <taxon>Actinomycetes</taxon>
        <taxon>Actinomycetales</taxon>
        <taxon>Actinomycetaceae</taxon>
        <taxon>Boudabousia</taxon>
    </lineage>
</organism>
<evidence type="ECO:0000313" key="8">
    <source>
        <dbReference type="EMBL" id="OKL49799.1"/>
    </source>
</evidence>
<keyword evidence="4 6" id="KW-1133">Transmembrane helix</keyword>
<dbReference type="RefSeq" id="WP_073708683.1">
    <property type="nucleotide sequence ID" value="NZ_MQSV01000001.1"/>
</dbReference>
<dbReference type="InterPro" id="IPR018076">
    <property type="entry name" value="T2SS_GspF_dom"/>
</dbReference>
<feature type="transmembrane region" description="Helical" evidence="6">
    <location>
        <begin position="6"/>
        <end position="23"/>
    </location>
</feature>
<proteinExistence type="predicted"/>
<dbReference type="PANTHER" id="PTHR35007:SF2">
    <property type="entry name" value="PILUS ASSEMBLE PROTEIN"/>
    <property type="match status" value="1"/>
</dbReference>
<dbReference type="Proteomes" id="UP000186785">
    <property type="component" value="Unassembled WGS sequence"/>
</dbReference>
<protein>
    <recommendedName>
        <fullName evidence="7">Type II secretion system protein GspF domain-containing protein</fullName>
    </recommendedName>
</protein>
<keyword evidence="3 6" id="KW-0812">Transmembrane</keyword>
<dbReference type="AlphaFoldDB" id="A0A1Q5PQQ0"/>
<reference evidence="8 9" key="1">
    <citation type="submission" date="2016-11" db="EMBL/GenBank/DDBJ databases">
        <title>Actinomyces gypaetusis sp. nov. isolated from the vulture Gypaetus barbatus in Qinghai Tibet Plateau China.</title>
        <authorList>
            <person name="Meng X."/>
        </authorList>
    </citation>
    <scope>NUCLEOTIDE SEQUENCE [LARGE SCALE GENOMIC DNA]</scope>
    <source>
        <strain evidence="8 9">VUL4_2</strain>
    </source>
</reference>
<feature type="transmembrane region" description="Helical" evidence="6">
    <location>
        <begin position="222"/>
        <end position="239"/>
    </location>
</feature>
<evidence type="ECO:0000256" key="4">
    <source>
        <dbReference type="ARBA" id="ARBA00022989"/>
    </source>
</evidence>
<dbReference type="OrthoDB" id="3217742at2"/>
<evidence type="ECO:0000256" key="1">
    <source>
        <dbReference type="ARBA" id="ARBA00004651"/>
    </source>
</evidence>
<name>A0A1Q5PQQ0_9ACTO</name>
<dbReference type="Pfam" id="PF00482">
    <property type="entry name" value="T2SSF"/>
    <property type="match status" value="1"/>
</dbReference>
<feature type="transmembrane region" description="Helical" evidence="6">
    <location>
        <begin position="76"/>
        <end position="95"/>
    </location>
</feature>
<evidence type="ECO:0000256" key="3">
    <source>
        <dbReference type="ARBA" id="ARBA00022692"/>
    </source>
</evidence>
<sequence>MGALVGILTGIGLALCYWAYTFPDEYQLRPPKLEKTRALFAEAGYFDTPPSLLWLASFVAFLMGTLISFALTKTPLIALIIGLGLAAMPYLFLVNQGKRRFLLRRAHWPNILDEIIAGVRAGLPLPEILSQLGRPNSNPMSADFAAFTSDFKATGSFVKALETLRARLNDTEADRLIHALRISYEVGGCDLGLLLRDLSAMMRADLRTRGELESRQSWTKNAARLAVLTPWIVLLMITTRTGGANVYATTQGSMILVFGLLVTLFAYWLMNRLGQLPVRIR</sequence>
<keyword evidence="9" id="KW-1185">Reference proteome</keyword>
<keyword evidence="2" id="KW-1003">Cell membrane</keyword>
<keyword evidence="5 6" id="KW-0472">Membrane</keyword>
<comment type="subcellular location">
    <subcellularLocation>
        <location evidence="1">Cell membrane</location>
        <topology evidence="1">Multi-pass membrane protein</topology>
    </subcellularLocation>
</comment>